<evidence type="ECO:0000313" key="1">
    <source>
        <dbReference type="EMBL" id="MWV44862.1"/>
    </source>
</evidence>
<comment type="caution">
    <text evidence="1">The sequence shown here is derived from an EMBL/GenBank/DDBJ whole genome shotgun (WGS) entry which is preliminary data.</text>
</comment>
<dbReference type="Proteomes" id="UP000460318">
    <property type="component" value="Unassembled WGS sequence"/>
</dbReference>
<sequence>MSKKLQGNGIWESSRMMLPQHRERIIENQKLHKKKTKPIIHEDEWELIFQNINLSLSEHESISVIIFGEYEYSEVNGVVTSVSQIQRKFKVESDCGFEWVDFNEIISVKVQ</sequence>
<dbReference type="Pfam" id="PF08863">
    <property type="entry name" value="YolD"/>
    <property type="match status" value="1"/>
</dbReference>
<reference evidence="1 2" key="1">
    <citation type="submission" date="2019-12" db="EMBL/GenBank/DDBJ databases">
        <title>Paenibacillus sp. nov., an endophytic bacterium isolated from the stem of Dendrobium.</title>
        <authorList>
            <person name="Zhao R."/>
        </authorList>
    </citation>
    <scope>NUCLEOTIDE SEQUENCE [LARGE SCALE GENOMIC DNA]</scope>
    <source>
        <strain evidence="1 2">HJL G12</strain>
    </source>
</reference>
<keyword evidence="2" id="KW-1185">Reference proteome</keyword>
<proteinExistence type="predicted"/>
<dbReference type="InterPro" id="IPR014962">
    <property type="entry name" value="YolD"/>
</dbReference>
<dbReference type="AlphaFoldDB" id="A0A7X3IJ15"/>
<evidence type="ECO:0008006" key="3">
    <source>
        <dbReference type="Google" id="ProtNLM"/>
    </source>
</evidence>
<accession>A0A7X3IJ15</accession>
<dbReference type="RefSeq" id="WP_160498473.1">
    <property type="nucleotide sequence ID" value="NZ_WUBI01000002.1"/>
</dbReference>
<gene>
    <name evidence="1" type="ORF">GRF59_14670</name>
</gene>
<protein>
    <recommendedName>
        <fullName evidence="3">YolD-like family protein</fullName>
    </recommendedName>
</protein>
<name>A0A7X3IJ15_9BACL</name>
<dbReference type="EMBL" id="WUBI01000002">
    <property type="protein sequence ID" value="MWV44862.1"/>
    <property type="molecule type" value="Genomic_DNA"/>
</dbReference>
<organism evidence="1 2">
    <name type="scientific">Paenibacillus dendrobii</name>
    <dbReference type="NCBI Taxonomy" id="2691084"/>
    <lineage>
        <taxon>Bacteria</taxon>
        <taxon>Bacillati</taxon>
        <taxon>Bacillota</taxon>
        <taxon>Bacilli</taxon>
        <taxon>Bacillales</taxon>
        <taxon>Paenibacillaceae</taxon>
        <taxon>Paenibacillus</taxon>
    </lineage>
</organism>
<evidence type="ECO:0000313" key="2">
    <source>
        <dbReference type="Proteomes" id="UP000460318"/>
    </source>
</evidence>